<keyword evidence="5 6" id="KW-0408">Iron</keyword>
<dbReference type="InterPro" id="IPR002403">
    <property type="entry name" value="Cyt_P450_E_grp-IV"/>
</dbReference>
<sequence>MSSADFLHILTAQQWALLVVACVAVYSAVSAFRKRRRIKLPTVGSSGWFGSFKTAFKFTVDQHHILHEGYHKYKGTAFMLPQLSRWKVLLSGPALIDEAKAASDDLLSAEAALQEMLEMTFTLGKEVVENPYHFPIIRGQLTRKLEDLMPRVIDEIQHSLEHLVPDTGNDEDRWVAVPGFKTVMQIVARISNRIFVGKPLCRNQEYLDLNIKFARGVMLSASLIGLFPEFLKPHVARLFGQLDKQTAAALKHTRPLIEERLRMMDEKGVDSEEMPDDLLSWCMDAADGDDLTPEMLTRRLLTINFASINTTAMSFTHALFFLASLPEYIAPLREEIIIVTREQGWTKEALGKCKKLDSFMKESQRLIGLGANSMNRRLMKDHTFCDGSFVPEGTMISVPAAAIHQDPSIYGDNAREFDGFRFSKMAEEDGDNPKNLFVTTSVDYVAFGHGRHACPGRFFATLEMKAIMAFIIANYDVKFADGFLPKETWIGPSRIPDRTAQVLFKRRLRRKAPVASP</sequence>
<keyword evidence="10" id="KW-1185">Reference proteome</keyword>
<proteinExistence type="inferred from homology"/>
<dbReference type="GO" id="GO:0004497">
    <property type="term" value="F:monooxygenase activity"/>
    <property type="evidence" value="ECO:0007669"/>
    <property type="project" value="UniProtKB-KW"/>
</dbReference>
<keyword evidence="8" id="KW-1133">Transmembrane helix</keyword>
<dbReference type="Gene3D" id="1.10.630.10">
    <property type="entry name" value="Cytochrome P450"/>
    <property type="match status" value="1"/>
</dbReference>
<dbReference type="PANTHER" id="PTHR46206">
    <property type="entry name" value="CYTOCHROME P450"/>
    <property type="match status" value="1"/>
</dbReference>
<dbReference type="STRING" id="1314777.A0A164PSN9"/>
<dbReference type="SUPFAM" id="SSF48264">
    <property type="entry name" value="Cytochrome P450"/>
    <property type="match status" value="1"/>
</dbReference>
<feature type="binding site" description="axial binding residue" evidence="6">
    <location>
        <position position="454"/>
    </location>
    <ligand>
        <name>heme</name>
        <dbReference type="ChEBI" id="CHEBI:30413"/>
    </ligand>
    <ligandPart>
        <name>Fe</name>
        <dbReference type="ChEBI" id="CHEBI:18248"/>
    </ligandPart>
</feature>
<evidence type="ECO:0000256" key="4">
    <source>
        <dbReference type="ARBA" id="ARBA00023002"/>
    </source>
</evidence>
<protein>
    <submittedName>
        <fullName evidence="9">Cytochrome P450</fullName>
    </submittedName>
</protein>
<evidence type="ECO:0000256" key="1">
    <source>
        <dbReference type="ARBA" id="ARBA00001971"/>
    </source>
</evidence>
<dbReference type="GO" id="GO:0020037">
    <property type="term" value="F:heme binding"/>
    <property type="evidence" value="ECO:0007669"/>
    <property type="project" value="InterPro"/>
</dbReference>
<gene>
    <name evidence="9" type="ORF">SISNIDRAFT_475831</name>
</gene>
<organism evidence="9 10">
    <name type="scientific">Sistotremastrum niveocremeum HHB9708</name>
    <dbReference type="NCBI Taxonomy" id="1314777"/>
    <lineage>
        <taxon>Eukaryota</taxon>
        <taxon>Fungi</taxon>
        <taxon>Dikarya</taxon>
        <taxon>Basidiomycota</taxon>
        <taxon>Agaricomycotina</taxon>
        <taxon>Agaricomycetes</taxon>
        <taxon>Sistotremastrales</taxon>
        <taxon>Sistotremastraceae</taxon>
        <taxon>Sertulicium</taxon>
        <taxon>Sertulicium niveocremeum</taxon>
    </lineage>
</organism>
<accession>A0A164PSN9</accession>
<evidence type="ECO:0000313" key="10">
    <source>
        <dbReference type="Proteomes" id="UP000076722"/>
    </source>
</evidence>
<evidence type="ECO:0000256" key="2">
    <source>
        <dbReference type="ARBA" id="ARBA00010617"/>
    </source>
</evidence>
<dbReference type="AlphaFoldDB" id="A0A164PSN9"/>
<name>A0A164PSN9_9AGAM</name>
<keyword evidence="8" id="KW-0812">Transmembrane</keyword>
<dbReference type="GO" id="GO:0016705">
    <property type="term" value="F:oxidoreductase activity, acting on paired donors, with incorporation or reduction of molecular oxygen"/>
    <property type="evidence" value="ECO:0007669"/>
    <property type="project" value="InterPro"/>
</dbReference>
<dbReference type="GO" id="GO:0005506">
    <property type="term" value="F:iron ion binding"/>
    <property type="evidence" value="ECO:0007669"/>
    <property type="project" value="InterPro"/>
</dbReference>
<dbReference type="CDD" id="cd11041">
    <property type="entry name" value="CYP503A1-like"/>
    <property type="match status" value="1"/>
</dbReference>
<evidence type="ECO:0000313" key="9">
    <source>
        <dbReference type="EMBL" id="KZS89002.1"/>
    </source>
</evidence>
<dbReference type="InterPro" id="IPR001128">
    <property type="entry name" value="Cyt_P450"/>
</dbReference>
<dbReference type="EMBL" id="KV419431">
    <property type="protein sequence ID" value="KZS89002.1"/>
    <property type="molecule type" value="Genomic_DNA"/>
</dbReference>
<keyword evidence="6 7" id="KW-0349">Heme</keyword>
<keyword evidence="4 7" id="KW-0560">Oxidoreductase</keyword>
<dbReference type="PROSITE" id="PS00086">
    <property type="entry name" value="CYTOCHROME_P450"/>
    <property type="match status" value="1"/>
</dbReference>
<evidence type="ECO:0000256" key="8">
    <source>
        <dbReference type="SAM" id="Phobius"/>
    </source>
</evidence>
<comment type="cofactor">
    <cofactor evidence="1 6">
        <name>heme</name>
        <dbReference type="ChEBI" id="CHEBI:30413"/>
    </cofactor>
</comment>
<evidence type="ECO:0000256" key="7">
    <source>
        <dbReference type="RuleBase" id="RU000461"/>
    </source>
</evidence>
<dbReference type="InterPro" id="IPR017972">
    <property type="entry name" value="Cyt_P450_CS"/>
</dbReference>
<evidence type="ECO:0000256" key="3">
    <source>
        <dbReference type="ARBA" id="ARBA00022723"/>
    </source>
</evidence>
<comment type="similarity">
    <text evidence="2 7">Belongs to the cytochrome P450 family.</text>
</comment>
<evidence type="ECO:0000256" key="5">
    <source>
        <dbReference type="ARBA" id="ARBA00023004"/>
    </source>
</evidence>
<reference evidence="9 10" key="1">
    <citation type="journal article" date="2016" name="Mol. Biol. Evol.">
        <title>Comparative Genomics of Early-Diverging Mushroom-Forming Fungi Provides Insights into the Origins of Lignocellulose Decay Capabilities.</title>
        <authorList>
            <person name="Nagy L.G."/>
            <person name="Riley R."/>
            <person name="Tritt A."/>
            <person name="Adam C."/>
            <person name="Daum C."/>
            <person name="Floudas D."/>
            <person name="Sun H."/>
            <person name="Yadav J.S."/>
            <person name="Pangilinan J."/>
            <person name="Larsson K.H."/>
            <person name="Matsuura K."/>
            <person name="Barry K."/>
            <person name="Labutti K."/>
            <person name="Kuo R."/>
            <person name="Ohm R.A."/>
            <person name="Bhattacharya S.S."/>
            <person name="Shirouzu T."/>
            <person name="Yoshinaga Y."/>
            <person name="Martin F.M."/>
            <person name="Grigoriev I.V."/>
            <person name="Hibbett D.S."/>
        </authorList>
    </citation>
    <scope>NUCLEOTIDE SEQUENCE [LARGE SCALE GENOMIC DNA]</scope>
    <source>
        <strain evidence="9 10">HHB9708</strain>
    </source>
</reference>
<keyword evidence="3 6" id="KW-0479">Metal-binding</keyword>
<dbReference type="OrthoDB" id="1844152at2759"/>
<keyword evidence="8" id="KW-0472">Membrane</keyword>
<dbReference type="Proteomes" id="UP000076722">
    <property type="component" value="Unassembled WGS sequence"/>
</dbReference>
<dbReference type="InterPro" id="IPR036396">
    <property type="entry name" value="Cyt_P450_sf"/>
</dbReference>
<keyword evidence="7" id="KW-0503">Monooxygenase</keyword>
<evidence type="ECO:0000256" key="6">
    <source>
        <dbReference type="PIRSR" id="PIRSR602403-1"/>
    </source>
</evidence>
<dbReference type="PRINTS" id="PR00465">
    <property type="entry name" value="EP450IV"/>
</dbReference>
<feature type="transmembrane region" description="Helical" evidence="8">
    <location>
        <begin position="12"/>
        <end position="32"/>
    </location>
</feature>
<dbReference type="Pfam" id="PF00067">
    <property type="entry name" value="p450"/>
    <property type="match status" value="1"/>
</dbReference>